<reference evidence="1 2" key="1">
    <citation type="submission" date="2020-08" db="EMBL/GenBank/DDBJ databases">
        <title>Plant Genome Project.</title>
        <authorList>
            <person name="Zhang R.-G."/>
        </authorList>
    </citation>
    <scope>NUCLEOTIDE SEQUENCE [LARGE SCALE GENOMIC DNA]</scope>
    <source>
        <strain evidence="1">WSP0</strain>
        <tissue evidence="1">Leaf</tissue>
    </source>
</reference>
<dbReference type="InterPro" id="IPR052035">
    <property type="entry name" value="ZnF_BED_domain_contain"/>
</dbReference>
<evidence type="ECO:0000313" key="2">
    <source>
        <dbReference type="Proteomes" id="UP000823749"/>
    </source>
</evidence>
<dbReference type="AlphaFoldDB" id="A0AAV6HMY7"/>
<accession>A0AAV6HMY7</accession>
<dbReference type="PANTHER" id="PTHR46481">
    <property type="entry name" value="ZINC FINGER BED DOMAIN-CONTAINING PROTEIN 4"/>
    <property type="match status" value="1"/>
</dbReference>
<gene>
    <name evidence="1" type="ORF">RHGRI_036437</name>
</gene>
<keyword evidence="2" id="KW-1185">Reference proteome</keyword>
<proteinExistence type="predicted"/>
<dbReference type="Proteomes" id="UP000823749">
    <property type="component" value="Chromosome 13"/>
</dbReference>
<sequence length="69" mass="8064">MVSRNTIKSDIFKIYDVEKVKTMKALEKIQGRVAVTTDMWTASNQKRGYMVITAHFVDDSWNLQSRILR</sequence>
<dbReference type="SUPFAM" id="SSF53098">
    <property type="entry name" value="Ribonuclease H-like"/>
    <property type="match status" value="1"/>
</dbReference>
<protein>
    <recommendedName>
        <fullName evidence="3">Transposase</fullName>
    </recommendedName>
</protein>
<comment type="caution">
    <text evidence="1">The sequence shown here is derived from an EMBL/GenBank/DDBJ whole genome shotgun (WGS) entry which is preliminary data.</text>
</comment>
<evidence type="ECO:0000313" key="1">
    <source>
        <dbReference type="EMBL" id="KAG5515385.1"/>
    </source>
</evidence>
<dbReference type="PANTHER" id="PTHR46481:SF11">
    <property type="entry name" value="ZINC FINGER BED DOMAIN-CONTAINING PROTEIN RICESLEEPER 2-LIKE"/>
    <property type="match status" value="1"/>
</dbReference>
<name>A0AAV6HMY7_9ERIC</name>
<evidence type="ECO:0008006" key="3">
    <source>
        <dbReference type="Google" id="ProtNLM"/>
    </source>
</evidence>
<dbReference type="EMBL" id="JACTNZ010000013">
    <property type="protein sequence ID" value="KAG5515385.1"/>
    <property type="molecule type" value="Genomic_DNA"/>
</dbReference>
<organism evidence="1 2">
    <name type="scientific">Rhododendron griersonianum</name>
    <dbReference type="NCBI Taxonomy" id="479676"/>
    <lineage>
        <taxon>Eukaryota</taxon>
        <taxon>Viridiplantae</taxon>
        <taxon>Streptophyta</taxon>
        <taxon>Embryophyta</taxon>
        <taxon>Tracheophyta</taxon>
        <taxon>Spermatophyta</taxon>
        <taxon>Magnoliopsida</taxon>
        <taxon>eudicotyledons</taxon>
        <taxon>Gunneridae</taxon>
        <taxon>Pentapetalae</taxon>
        <taxon>asterids</taxon>
        <taxon>Ericales</taxon>
        <taxon>Ericaceae</taxon>
        <taxon>Ericoideae</taxon>
        <taxon>Rhodoreae</taxon>
        <taxon>Rhododendron</taxon>
    </lineage>
</organism>
<dbReference type="InterPro" id="IPR012337">
    <property type="entry name" value="RNaseH-like_sf"/>
</dbReference>